<keyword evidence="5" id="KW-1185">Reference proteome</keyword>
<dbReference type="InterPro" id="IPR000679">
    <property type="entry name" value="Znf_GATA"/>
</dbReference>
<evidence type="ECO:0000313" key="5">
    <source>
        <dbReference type="Proteomes" id="UP000018144"/>
    </source>
</evidence>
<evidence type="ECO:0000256" key="2">
    <source>
        <dbReference type="SAM" id="MobiDB-lite"/>
    </source>
</evidence>
<protein>
    <submittedName>
        <fullName evidence="4">Similar to GATA zinc finger domain-containing protein 16 acc. no. B0G188</fullName>
    </submittedName>
</protein>
<dbReference type="SMART" id="SM00401">
    <property type="entry name" value="ZnF_GATA"/>
    <property type="match status" value="1"/>
</dbReference>
<dbReference type="GO" id="GO:0008270">
    <property type="term" value="F:zinc ion binding"/>
    <property type="evidence" value="ECO:0007669"/>
    <property type="project" value="UniProtKB-KW"/>
</dbReference>
<keyword evidence="1" id="KW-0862">Zinc</keyword>
<dbReference type="PROSITE" id="PS50114">
    <property type="entry name" value="GATA_ZN_FINGER_2"/>
    <property type="match status" value="1"/>
</dbReference>
<dbReference type="Proteomes" id="UP000018144">
    <property type="component" value="Unassembled WGS sequence"/>
</dbReference>
<dbReference type="EMBL" id="HF935626">
    <property type="protein sequence ID" value="CCX11531.1"/>
    <property type="molecule type" value="Genomic_DNA"/>
</dbReference>
<name>U4LHI6_PYROM</name>
<proteinExistence type="predicted"/>
<dbReference type="AlphaFoldDB" id="U4LHI6"/>
<feature type="compositionally biased region" description="Pro residues" evidence="2">
    <location>
        <begin position="276"/>
        <end position="291"/>
    </location>
</feature>
<sequence length="349" mass="36564">MLAVTGYGNNSQNHLNSEDFPDPAHSIDDLNPYDYDYNHEHDPKLPKPPRSRKGRIADPTKSCHLCQTSKTSLWRKADIEGENVTVCNACGIKWKTNAQKQVQIAAAVAQGLPIPVFADDVPRVAGAGARMMQTMGSMGGVGGVGGVTMQSGWELGLQGLQGLQGVESVTGQVFAVGGGGMVQIIPPGTQILPNGVPSRIICQPASMPEQIPQQITPAPTQPPIVNQQIPPPDTQPLNPNAVPVTAPTAPLKTIEAPPMARLASLAPLYPSTQRGPVPPSPCQPGQPRLPPSEPVLSVLDVKPVATVAKPTEPKGPKDAILVSVLPAESSDSGVQVTEPAPAAEVFLKD</sequence>
<dbReference type="Pfam" id="PF00320">
    <property type="entry name" value="GATA"/>
    <property type="match status" value="1"/>
</dbReference>
<feature type="compositionally biased region" description="Basic and acidic residues" evidence="2">
    <location>
        <begin position="36"/>
        <end position="45"/>
    </location>
</feature>
<dbReference type="OrthoDB" id="5338195at2759"/>
<dbReference type="Gene3D" id="3.30.50.10">
    <property type="entry name" value="Erythroid Transcription Factor GATA-1, subunit A"/>
    <property type="match status" value="1"/>
</dbReference>
<organism evidence="4 5">
    <name type="scientific">Pyronema omphalodes (strain CBS 100304)</name>
    <name type="common">Pyronema confluens</name>
    <dbReference type="NCBI Taxonomy" id="1076935"/>
    <lineage>
        <taxon>Eukaryota</taxon>
        <taxon>Fungi</taxon>
        <taxon>Dikarya</taxon>
        <taxon>Ascomycota</taxon>
        <taxon>Pezizomycotina</taxon>
        <taxon>Pezizomycetes</taxon>
        <taxon>Pezizales</taxon>
        <taxon>Pyronemataceae</taxon>
        <taxon>Pyronema</taxon>
    </lineage>
</organism>
<gene>
    <name evidence="4" type="ORF">PCON_11125</name>
</gene>
<accession>U4LHI6</accession>
<dbReference type="SUPFAM" id="SSF57716">
    <property type="entry name" value="Glucocorticoid receptor-like (DNA-binding domain)"/>
    <property type="match status" value="1"/>
</dbReference>
<evidence type="ECO:0000313" key="4">
    <source>
        <dbReference type="EMBL" id="CCX11531.1"/>
    </source>
</evidence>
<dbReference type="CDD" id="cd00202">
    <property type="entry name" value="ZnF_GATA"/>
    <property type="match status" value="1"/>
</dbReference>
<keyword evidence="1" id="KW-0479">Metal-binding</keyword>
<evidence type="ECO:0000259" key="3">
    <source>
        <dbReference type="PROSITE" id="PS50114"/>
    </source>
</evidence>
<reference evidence="4 5" key="1">
    <citation type="journal article" date="2013" name="PLoS Genet.">
        <title>The genome and development-dependent transcriptomes of Pyronema confluens: a window into fungal evolution.</title>
        <authorList>
            <person name="Traeger S."/>
            <person name="Altegoer F."/>
            <person name="Freitag M."/>
            <person name="Gabaldon T."/>
            <person name="Kempken F."/>
            <person name="Kumar A."/>
            <person name="Marcet-Houben M."/>
            <person name="Poggeler S."/>
            <person name="Stajich J.E."/>
            <person name="Nowrousian M."/>
        </authorList>
    </citation>
    <scope>NUCLEOTIDE SEQUENCE [LARGE SCALE GENOMIC DNA]</scope>
    <source>
        <strain evidence="5">CBS 100304</strain>
        <tissue evidence="4">Vegetative mycelium</tissue>
    </source>
</reference>
<dbReference type="GO" id="GO:0043565">
    <property type="term" value="F:sequence-specific DNA binding"/>
    <property type="evidence" value="ECO:0007669"/>
    <property type="project" value="InterPro"/>
</dbReference>
<evidence type="ECO:0000256" key="1">
    <source>
        <dbReference type="PROSITE-ProRule" id="PRU00094"/>
    </source>
</evidence>
<feature type="region of interest" description="Disordered" evidence="2">
    <location>
        <begin position="1"/>
        <end position="57"/>
    </location>
</feature>
<dbReference type="InterPro" id="IPR013088">
    <property type="entry name" value="Znf_NHR/GATA"/>
</dbReference>
<feature type="region of interest" description="Disordered" evidence="2">
    <location>
        <begin position="269"/>
        <end position="291"/>
    </location>
</feature>
<keyword evidence="1" id="KW-0863">Zinc-finger</keyword>
<feature type="domain" description="GATA-type" evidence="3">
    <location>
        <begin position="57"/>
        <end position="97"/>
    </location>
</feature>
<dbReference type="GO" id="GO:0006355">
    <property type="term" value="P:regulation of DNA-templated transcription"/>
    <property type="evidence" value="ECO:0007669"/>
    <property type="project" value="InterPro"/>
</dbReference>